<organism evidence="1 2">
    <name type="scientific">Stylonychia lemnae</name>
    <name type="common">Ciliate</name>
    <dbReference type="NCBI Taxonomy" id="5949"/>
    <lineage>
        <taxon>Eukaryota</taxon>
        <taxon>Sar</taxon>
        <taxon>Alveolata</taxon>
        <taxon>Ciliophora</taxon>
        <taxon>Intramacronucleata</taxon>
        <taxon>Spirotrichea</taxon>
        <taxon>Stichotrichia</taxon>
        <taxon>Sporadotrichida</taxon>
        <taxon>Oxytrichidae</taxon>
        <taxon>Stylonychinae</taxon>
        <taxon>Stylonychia</taxon>
    </lineage>
</organism>
<dbReference type="AlphaFoldDB" id="A0A078ADN2"/>
<dbReference type="Proteomes" id="UP000039865">
    <property type="component" value="Unassembled WGS sequence"/>
</dbReference>
<dbReference type="InParanoid" id="A0A078ADN2"/>
<protein>
    <submittedName>
        <fullName evidence="1">Uncharacterized protein</fullName>
    </submittedName>
</protein>
<name>A0A078ADN2_STYLE</name>
<proteinExistence type="predicted"/>
<evidence type="ECO:0000313" key="1">
    <source>
        <dbReference type="EMBL" id="CDW78993.1"/>
    </source>
</evidence>
<evidence type="ECO:0000313" key="2">
    <source>
        <dbReference type="Proteomes" id="UP000039865"/>
    </source>
</evidence>
<sequence>MHTQLLLMIDPKGPRERFPPRSLTFKHFQMHFLIIQIACTPQNDQQVQTQNCAKNFSYVYLFLFNRIINFSQRKFLFRNQNPWKASKYFKKWASNPAIKDGHVEEHPYFQKSDFQQEFFFQMINPFFSFKFDKQQANTQHVILSHSVRSIQIHQNPTQIFQRFQILPKMLLVLQIFHFVTLVSQDFKLYNYGKQKDQTNQMTLGDKMQIMMIMLTDTS</sequence>
<gene>
    <name evidence="1" type="primary">Contig13697.g14604</name>
    <name evidence="1" type="ORF">STYLEM_7978</name>
</gene>
<reference evidence="1 2" key="1">
    <citation type="submission" date="2014-06" db="EMBL/GenBank/DDBJ databases">
        <authorList>
            <person name="Swart Estienne"/>
        </authorList>
    </citation>
    <scope>NUCLEOTIDE SEQUENCE [LARGE SCALE GENOMIC DNA]</scope>
    <source>
        <strain evidence="1 2">130c</strain>
    </source>
</reference>
<accession>A0A078ADN2</accession>
<keyword evidence="2" id="KW-1185">Reference proteome</keyword>
<dbReference type="EMBL" id="CCKQ01007601">
    <property type="protein sequence ID" value="CDW78993.1"/>
    <property type="molecule type" value="Genomic_DNA"/>
</dbReference>